<dbReference type="Pfam" id="PF01979">
    <property type="entry name" value="Amidohydro_1"/>
    <property type="match status" value="1"/>
</dbReference>
<dbReference type="InterPro" id="IPR011059">
    <property type="entry name" value="Metal-dep_hydrolase_composite"/>
</dbReference>
<dbReference type="RefSeq" id="WP_141642797.1">
    <property type="nucleotide sequence ID" value="NZ_VIFM01000041.1"/>
</dbReference>
<dbReference type="Proteomes" id="UP000315369">
    <property type="component" value="Unassembled WGS sequence"/>
</dbReference>
<organism evidence="2 3">
    <name type="scientific">Myxococcus llanfairpwllgwyngyllgogerychwyrndrobwllllantysiliogogogochensis</name>
    <dbReference type="NCBI Taxonomy" id="2590453"/>
    <lineage>
        <taxon>Bacteria</taxon>
        <taxon>Pseudomonadati</taxon>
        <taxon>Myxococcota</taxon>
        <taxon>Myxococcia</taxon>
        <taxon>Myxococcales</taxon>
        <taxon>Cystobacterineae</taxon>
        <taxon>Myxococcaceae</taxon>
        <taxon>Myxococcus</taxon>
    </lineage>
</organism>
<dbReference type="GO" id="GO:0016810">
    <property type="term" value="F:hydrolase activity, acting on carbon-nitrogen (but not peptide) bonds"/>
    <property type="evidence" value="ECO:0007669"/>
    <property type="project" value="InterPro"/>
</dbReference>
<dbReference type="AlphaFoldDB" id="A0A540X2U2"/>
<dbReference type="InterPro" id="IPR051781">
    <property type="entry name" value="Metallo-dep_Hydrolase"/>
</dbReference>
<feature type="domain" description="Amidohydrolase-related" evidence="1">
    <location>
        <begin position="43"/>
        <end position="114"/>
    </location>
</feature>
<keyword evidence="2" id="KW-0378">Hydrolase</keyword>
<keyword evidence="3" id="KW-1185">Reference proteome</keyword>
<protein>
    <submittedName>
        <fullName evidence="2">Amidohydrolase family protein</fullName>
    </submittedName>
</protein>
<proteinExistence type="predicted"/>
<dbReference type="InterPro" id="IPR032466">
    <property type="entry name" value="Metal_Hydrolase"/>
</dbReference>
<dbReference type="PANTHER" id="PTHR43135:SF3">
    <property type="entry name" value="ALPHA-D-RIBOSE 1-METHYLPHOSPHONATE 5-TRIPHOSPHATE DIPHOSPHATASE"/>
    <property type="match status" value="1"/>
</dbReference>
<gene>
    <name evidence="2" type="ORF">FJV41_13110</name>
</gene>
<dbReference type="PANTHER" id="PTHR43135">
    <property type="entry name" value="ALPHA-D-RIBOSE 1-METHYLPHOSPHONATE 5-TRIPHOSPHATE DIPHOSPHATASE"/>
    <property type="match status" value="1"/>
</dbReference>
<dbReference type="EMBL" id="VIFM01000041">
    <property type="protein sequence ID" value="TQF15550.1"/>
    <property type="molecule type" value="Genomic_DNA"/>
</dbReference>
<dbReference type="Gene3D" id="3.20.20.140">
    <property type="entry name" value="Metal-dependent hydrolases"/>
    <property type="match status" value="1"/>
</dbReference>
<dbReference type="SUPFAM" id="SSF51338">
    <property type="entry name" value="Composite domain of metallo-dependent hydrolases"/>
    <property type="match status" value="1"/>
</dbReference>
<dbReference type="Gene3D" id="2.30.40.10">
    <property type="entry name" value="Urease, subunit C, domain 1"/>
    <property type="match status" value="1"/>
</dbReference>
<evidence type="ECO:0000313" key="2">
    <source>
        <dbReference type="EMBL" id="TQF15550.1"/>
    </source>
</evidence>
<reference evidence="2 3" key="1">
    <citation type="submission" date="2019-06" db="EMBL/GenBank/DDBJ databases">
        <authorList>
            <person name="Livingstone P."/>
            <person name="Whitworth D."/>
        </authorList>
    </citation>
    <scope>NUCLEOTIDE SEQUENCE [LARGE SCALE GENOMIC DNA]</scope>
    <source>
        <strain evidence="2 3">AM401</strain>
    </source>
</reference>
<name>A0A540X2U2_9BACT</name>
<evidence type="ECO:0000313" key="3">
    <source>
        <dbReference type="Proteomes" id="UP000315369"/>
    </source>
</evidence>
<sequence length="129" mass="13559">MKAAAAAMFPLRGRCWSAGPRLAKGSDMYLAVPGLTRGESTVRALSAYGEAGVPPVDVLRAMTANAAELLRMQDRVGTLEAGRLADLIAVKGDPLKDLKALRQVRFVMKDGKVVVDAQGALSPVATPAR</sequence>
<accession>A0A540X2U2</accession>
<dbReference type="InterPro" id="IPR006680">
    <property type="entry name" value="Amidohydro-rel"/>
</dbReference>
<dbReference type="SUPFAM" id="SSF51556">
    <property type="entry name" value="Metallo-dependent hydrolases"/>
    <property type="match status" value="1"/>
</dbReference>
<dbReference type="OrthoDB" id="9782972at2"/>
<evidence type="ECO:0000259" key="1">
    <source>
        <dbReference type="Pfam" id="PF01979"/>
    </source>
</evidence>
<comment type="caution">
    <text evidence="2">The sequence shown here is derived from an EMBL/GenBank/DDBJ whole genome shotgun (WGS) entry which is preliminary data.</text>
</comment>